<proteinExistence type="predicted"/>
<dbReference type="EMBL" id="JAGSOI010000004">
    <property type="protein sequence ID" value="MCM1985750.1"/>
    <property type="molecule type" value="Genomic_DNA"/>
</dbReference>
<comment type="caution">
    <text evidence="1">The sequence shown here is derived from an EMBL/GenBank/DDBJ whole genome shotgun (WGS) entry which is preliminary data.</text>
</comment>
<accession>A0A9E5D8V0</accession>
<dbReference type="AlphaFoldDB" id="A0A9E5D8V0"/>
<sequence length="91" mass="10244">MMQAVKYMSLVFRGVVEEYNNTGVRPSVFMDAAGDLQVYICDPIIDDPEVMESINENELEVNGGQFVGFLESSFNATYNKLRSETELLHSV</sequence>
<evidence type="ECO:0000313" key="2">
    <source>
        <dbReference type="Proteomes" id="UP001056766"/>
    </source>
</evidence>
<evidence type="ECO:0000313" key="1">
    <source>
        <dbReference type="EMBL" id="MCM1985750.1"/>
    </source>
</evidence>
<gene>
    <name evidence="1" type="ORF">KDK67_01760</name>
</gene>
<keyword evidence="2" id="KW-1185">Reference proteome</keyword>
<reference evidence="1" key="1">
    <citation type="journal article" date="2021" name="mSystems">
        <title>Bacteria and Archaea Synergistically Convert Glycine Betaine to Biogenic Methane in the Formosa Cold Seep of the South China Sea.</title>
        <authorList>
            <person name="Li L."/>
            <person name="Zhang W."/>
            <person name="Zhang S."/>
            <person name="Song L."/>
            <person name="Sun Q."/>
            <person name="Zhang H."/>
            <person name="Xiang H."/>
            <person name="Dong X."/>
        </authorList>
    </citation>
    <scope>NUCLEOTIDE SEQUENCE</scope>
    <source>
        <strain evidence="1">LLY</strain>
    </source>
</reference>
<dbReference type="Proteomes" id="UP001056766">
    <property type="component" value="Unassembled WGS sequence"/>
</dbReference>
<dbReference type="RefSeq" id="WP_250867127.1">
    <property type="nucleotide sequence ID" value="NZ_JAGSOI010000004.1"/>
</dbReference>
<name>A0A9E5D8V0_9EURY</name>
<organism evidence="1 2">
    <name type="scientific">Methanococcoides seepicolus</name>
    <dbReference type="NCBI Taxonomy" id="2828780"/>
    <lineage>
        <taxon>Archaea</taxon>
        <taxon>Methanobacteriati</taxon>
        <taxon>Methanobacteriota</taxon>
        <taxon>Stenosarchaea group</taxon>
        <taxon>Methanomicrobia</taxon>
        <taxon>Methanosarcinales</taxon>
        <taxon>Methanosarcinaceae</taxon>
        <taxon>Methanococcoides</taxon>
    </lineage>
</organism>
<protein>
    <submittedName>
        <fullName evidence="1">Uncharacterized protein</fullName>
    </submittedName>
</protein>
<reference evidence="1" key="2">
    <citation type="submission" date="2021-04" db="EMBL/GenBank/DDBJ databases">
        <authorList>
            <person name="Dong X."/>
        </authorList>
    </citation>
    <scope>NUCLEOTIDE SEQUENCE</scope>
    <source>
        <strain evidence="1">LLY</strain>
    </source>
</reference>